<name>A0A9Q1K2V9_9CARY</name>
<feature type="compositionally biased region" description="Basic and acidic residues" evidence="1">
    <location>
        <begin position="49"/>
        <end position="63"/>
    </location>
</feature>
<comment type="caution">
    <text evidence="2">The sequence shown here is derived from an EMBL/GenBank/DDBJ whole genome shotgun (WGS) entry which is preliminary data.</text>
</comment>
<feature type="region of interest" description="Disordered" evidence="1">
    <location>
        <begin position="20"/>
        <end position="115"/>
    </location>
</feature>
<gene>
    <name evidence="2" type="ORF">Cgig2_030650</name>
</gene>
<dbReference type="AlphaFoldDB" id="A0A9Q1K2V9"/>
<dbReference type="EMBL" id="JAKOGI010000387">
    <property type="protein sequence ID" value="KAJ8435784.1"/>
    <property type="molecule type" value="Genomic_DNA"/>
</dbReference>
<organism evidence="2 3">
    <name type="scientific">Carnegiea gigantea</name>
    <dbReference type="NCBI Taxonomy" id="171969"/>
    <lineage>
        <taxon>Eukaryota</taxon>
        <taxon>Viridiplantae</taxon>
        <taxon>Streptophyta</taxon>
        <taxon>Embryophyta</taxon>
        <taxon>Tracheophyta</taxon>
        <taxon>Spermatophyta</taxon>
        <taxon>Magnoliopsida</taxon>
        <taxon>eudicotyledons</taxon>
        <taxon>Gunneridae</taxon>
        <taxon>Pentapetalae</taxon>
        <taxon>Caryophyllales</taxon>
        <taxon>Cactineae</taxon>
        <taxon>Cactaceae</taxon>
        <taxon>Cactoideae</taxon>
        <taxon>Echinocereeae</taxon>
        <taxon>Carnegiea</taxon>
    </lineage>
</organism>
<sequence length="171" mass="19111">MSTMADVITHQVSEQVKRAMEVAGSAKPVHEGEPSYRPEGMPSFRPMKRSREVARSEKSDRLPTGRQGGRAVMEPVSRSARGTTAVSATASTPYATHSRRTRDCAANPSRHGQLHGYHNLGLLEEARAPRAQPRPYGESYTRLWRTGSQSYENDLPLSALWRQEQVQKPRD</sequence>
<proteinExistence type="predicted"/>
<keyword evidence="3" id="KW-1185">Reference proteome</keyword>
<reference evidence="2" key="1">
    <citation type="submission" date="2022-04" db="EMBL/GenBank/DDBJ databases">
        <title>Carnegiea gigantea Genome sequencing and assembly v2.</title>
        <authorList>
            <person name="Copetti D."/>
            <person name="Sanderson M.J."/>
            <person name="Burquez A."/>
            <person name="Wojciechowski M.F."/>
        </authorList>
    </citation>
    <scope>NUCLEOTIDE SEQUENCE</scope>
    <source>
        <strain evidence="2">SGP5-SGP5p</strain>
        <tissue evidence="2">Aerial part</tissue>
    </source>
</reference>
<feature type="compositionally biased region" description="Polar residues" evidence="1">
    <location>
        <begin position="80"/>
        <end position="95"/>
    </location>
</feature>
<dbReference type="Proteomes" id="UP001153076">
    <property type="component" value="Unassembled WGS sequence"/>
</dbReference>
<accession>A0A9Q1K2V9</accession>
<protein>
    <submittedName>
        <fullName evidence="2">Uncharacterized protein</fullName>
    </submittedName>
</protein>
<evidence type="ECO:0000313" key="2">
    <source>
        <dbReference type="EMBL" id="KAJ8435784.1"/>
    </source>
</evidence>
<evidence type="ECO:0000256" key="1">
    <source>
        <dbReference type="SAM" id="MobiDB-lite"/>
    </source>
</evidence>
<evidence type="ECO:0000313" key="3">
    <source>
        <dbReference type="Proteomes" id="UP001153076"/>
    </source>
</evidence>